<proteinExistence type="predicted"/>
<feature type="compositionally biased region" description="Low complexity" evidence="1">
    <location>
        <begin position="198"/>
        <end position="216"/>
    </location>
</feature>
<dbReference type="Proteomes" id="UP000244855">
    <property type="component" value="Unassembled WGS sequence"/>
</dbReference>
<dbReference type="OrthoDB" id="3866630at2759"/>
<name>A0A2V1DFE9_9PLEO</name>
<keyword evidence="4" id="KW-1185">Reference proteome</keyword>
<evidence type="ECO:0000313" key="4">
    <source>
        <dbReference type="Proteomes" id="UP000244855"/>
    </source>
</evidence>
<dbReference type="STRING" id="97972.A0A2V1DFE9"/>
<dbReference type="Pfam" id="PF22693">
    <property type="entry name" value="MACPF_1"/>
    <property type="match status" value="1"/>
</dbReference>
<gene>
    <name evidence="3" type="ORF">DM02DRAFT_658789</name>
</gene>
<dbReference type="InterPro" id="IPR054586">
    <property type="entry name" value="MACPF_1_fungal"/>
</dbReference>
<feature type="domain" description="MACPF-like" evidence="2">
    <location>
        <begin position="372"/>
        <end position="504"/>
    </location>
</feature>
<evidence type="ECO:0000256" key="1">
    <source>
        <dbReference type="SAM" id="MobiDB-lite"/>
    </source>
</evidence>
<feature type="region of interest" description="Disordered" evidence="1">
    <location>
        <begin position="190"/>
        <end position="227"/>
    </location>
</feature>
<organism evidence="3 4">
    <name type="scientific">Periconia macrospinosa</name>
    <dbReference type="NCBI Taxonomy" id="97972"/>
    <lineage>
        <taxon>Eukaryota</taxon>
        <taxon>Fungi</taxon>
        <taxon>Dikarya</taxon>
        <taxon>Ascomycota</taxon>
        <taxon>Pezizomycotina</taxon>
        <taxon>Dothideomycetes</taxon>
        <taxon>Pleosporomycetidae</taxon>
        <taxon>Pleosporales</taxon>
        <taxon>Massarineae</taxon>
        <taxon>Periconiaceae</taxon>
        <taxon>Periconia</taxon>
    </lineage>
</organism>
<evidence type="ECO:0000259" key="2">
    <source>
        <dbReference type="Pfam" id="PF22693"/>
    </source>
</evidence>
<evidence type="ECO:0000313" key="3">
    <source>
        <dbReference type="EMBL" id="PVH96857.1"/>
    </source>
</evidence>
<dbReference type="AlphaFoldDB" id="A0A2V1DFE9"/>
<dbReference type="EMBL" id="KZ805452">
    <property type="protein sequence ID" value="PVH96857.1"/>
    <property type="molecule type" value="Genomic_DNA"/>
</dbReference>
<accession>A0A2V1DFE9</accession>
<reference evidence="3 4" key="1">
    <citation type="journal article" date="2018" name="Sci. Rep.">
        <title>Comparative genomics provides insights into the lifestyle and reveals functional heterogeneity of dark septate endophytic fungi.</title>
        <authorList>
            <person name="Knapp D.G."/>
            <person name="Nemeth J.B."/>
            <person name="Barry K."/>
            <person name="Hainaut M."/>
            <person name="Henrissat B."/>
            <person name="Johnson J."/>
            <person name="Kuo A."/>
            <person name="Lim J.H.P."/>
            <person name="Lipzen A."/>
            <person name="Nolan M."/>
            <person name="Ohm R.A."/>
            <person name="Tamas L."/>
            <person name="Grigoriev I.V."/>
            <person name="Spatafora J.W."/>
            <person name="Nagy L.G."/>
            <person name="Kovacs G.M."/>
        </authorList>
    </citation>
    <scope>NUCLEOTIDE SEQUENCE [LARGE SCALE GENOMIC DNA]</scope>
    <source>
        <strain evidence="3 4">DSE2036</strain>
    </source>
</reference>
<sequence length="737" mass="80915">MAASVQVDNNIPSANNAGKLSGKERYIKVFLHDGTAPKEGFYILTTSTELSDASLKHIRGCIATSPEQQEFATLSFCSRNGAIVPDTVLLSEYQEKILQTVNDKAKVVIDVYLRKSADTLASPNGNASTYTPDPVTLSRLKDAFDDTAFKIITGTAAKYTAELEEQDWSIISENNALCYGTKLTRRTVKAEVPSAPDPKTNASAPNANPSDPAKPAADPKKTENQTILTGVERAKFPAFKLKTRTILSDRITSTPVKDVQMFLRIPDYIVDDQSYVTVYETSNTFQASLATSSFSETDVSVSASGSAFGFSAEGTASYNQSGGASANAATTKASKQVILAYNFPRVTALLDEHSIELTPQCEEALRNVVNLESLTKFLGKYGEFYSRRVQLGGRLFTSEEVDDSSGQTSQALKRSMKAAASVSFSGSTVIGSFGGSVSASHAANSSANNASVNANSLHTQTWQANGGDTLLCNDPHAWAASVAYHWNWRITMRDDVCHIIDLISKMPSWEDLPAKVKRWTAQMAPPPPVVPQEFYLNVEGVEDGRYLLACDKNTKSLKDAAEIYDKDTTDRDQKIPIPSKWLDIGAALLGPVKKTRQLEDLTFIAYTTKGAPVTQLLYNTQYRLWSPKSKLYLSFDFHSRGLAYKNSYYRRQEWRLLCTKDTTPETVFVFRKSSEPTDDANSSPIADKASVCIWAKEKVKTFLQYHVCQSGNAQHEFIALEVDNQTPLGFVFTKKSG</sequence>
<protein>
    <recommendedName>
        <fullName evidence="2">MACPF-like domain-containing protein</fullName>
    </recommendedName>
</protein>